<dbReference type="Proteomes" id="UP000289794">
    <property type="component" value="Chromosome"/>
</dbReference>
<dbReference type="GO" id="GO:0003700">
    <property type="term" value="F:DNA-binding transcription factor activity"/>
    <property type="evidence" value="ECO:0007669"/>
    <property type="project" value="TreeGrafter"/>
</dbReference>
<accession>A0A4P6LUT4</accession>
<dbReference type="PROSITE" id="PS50932">
    <property type="entry name" value="HTH_LACI_2"/>
    <property type="match status" value="1"/>
</dbReference>
<evidence type="ECO:0000256" key="2">
    <source>
        <dbReference type="ARBA" id="ARBA00023125"/>
    </source>
</evidence>
<dbReference type="InterPro" id="IPR028082">
    <property type="entry name" value="Peripla_BP_I"/>
</dbReference>
<dbReference type="PANTHER" id="PTHR30146:SF109">
    <property type="entry name" value="HTH-TYPE TRANSCRIPTIONAL REGULATOR GALS"/>
    <property type="match status" value="1"/>
</dbReference>
<protein>
    <submittedName>
        <fullName evidence="5">Catabolite control protein A</fullName>
    </submittedName>
</protein>
<dbReference type="PANTHER" id="PTHR30146">
    <property type="entry name" value="LACI-RELATED TRANSCRIPTIONAL REPRESSOR"/>
    <property type="match status" value="1"/>
</dbReference>
<organism evidence="5 6">
    <name type="scientific">Blautia producta</name>
    <dbReference type="NCBI Taxonomy" id="33035"/>
    <lineage>
        <taxon>Bacteria</taxon>
        <taxon>Bacillati</taxon>
        <taxon>Bacillota</taxon>
        <taxon>Clostridia</taxon>
        <taxon>Lachnospirales</taxon>
        <taxon>Lachnospiraceae</taxon>
        <taxon>Blautia</taxon>
    </lineage>
</organism>
<dbReference type="Gene3D" id="3.40.50.2300">
    <property type="match status" value="2"/>
</dbReference>
<dbReference type="AlphaFoldDB" id="A0A4P6LUT4"/>
<evidence type="ECO:0000256" key="1">
    <source>
        <dbReference type="ARBA" id="ARBA00023015"/>
    </source>
</evidence>
<evidence type="ECO:0000313" key="5">
    <source>
        <dbReference type="EMBL" id="QBE94870.1"/>
    </source>
</evidence>
<dbReference type="InterPro" id="IPR010982">
    <property type="entry name" value="Lambda_DNA-bd_dom_sf"/>
</dbReference>
<dbReference type="SUPFAM" id="SSF47413">
    <property type="entry name" value="lambda repressor-like DNA-binding domains"/>
    <property type="match status" value="1"/>
</dbReference>
<sequence>MESQKNITIYDIAQATNLSIATISRIINKKGRYSAETESRVIKAMEELGYTPSASAQSLASNQTHTIGLVLPFWSIQQPNDDFTIQFLSGATIAANHLKYDLLLDNRSFVPSASTSQIIKRRRVDGFIFASVGNSYQHFMAELIAADFPTIYTGVQLPFDRNGNNVYGGHEIYKQDFLEICYQKGYRNTALFTSYMQAQELQMVEISRQIVEDFRLKKGLTQEQCRFIMYDYYNPKSFQYALEELLTQKNPVEAIYLDQFPTCSQAYSIIKAMGLRIPEDVAVVATSHYSRGGEEFSPKLTTTYVHSYEMGYRAVELLVNKIEKKGLEIEHDVPYSFLYRESFSPSIKTQGQ</sequence>
<feature type="domain" description="HTH lacI-type" evidence="4">
    <location>
        <begin position="7"/>
        <end position="61"/>
    </location>
</feature>
<dbReference type="KEGG" id="bpro:PMF13cell1_00363"/>
<dbReference type="CDD" id="cd06267">
    <property type="entry name" value="PBP1_LacI_sugar_binding-like"/>
    <property type="match status" value="1"/>
</dbReference>
<dbReference type="GO" id="GO:0000976">
    <property type="term" value="F:transcription cis-regulatory region binding"/>
    <property type="evidence" value="ECO:0007669"/>
    <property type="project" value="TreeGrafter"/>
</dbReference>
<dbReference type="RefSeq" id="WP_130179617.1">
    <property type="nucleotide sequence ID" value="NZ_CP035945.1"/>
</dbReference>
<dbReference type="CDD" id="cd01392">
    <property type="entry name" value="HTH_LacI"/>
    <property type="match status" value="1"/>
</dbReference>
<dbReference type="InterPro" id="IPR046335">
    <property type="entry name" value="LacI/GalR-like_sensor"/>
</dbReference>
<name>A0A4P6LUT4_9FIRM</name>
<dbReference type="Pfam" id="PF13377">
    <property type="entry name" value="Peripla_BP_3"/>
    <property type="match status" value="1"/>
</dbReference>
<evidence type="ECO:0000256" key="3">
    <source>
        <dbReference type="ARBA" id="ARBA00023163"/>
    </source>
</evidence>
<keyword evidence="2" id="KW-0238">DNA-binding</keyword>
<dbReference type="Pfam" id="PF00356">
    <property type="entry name" value="LacI"/>
    <property type="match status" value="1"/>
</dbReference>
<dbReference type="Gene3D" id="1.10.260.40">
    <property type="entry name" value="lambda repressor-like DNA-binding domains"/>
    <property type="match status" value="1"/>
</dbReference>
<evidence type="ECO:0000313" key="6">
    <source>
        <dbReference type="Proteomes" id="UP000289794"/>
    </source>
</evidence>
<dbReference type="SMART" id="SM00354">
    <property type="entry name" value="HTH_LACI"/>
    <property type="match status" value="1"/>
</dbReference>
<proteinExistence type="predicted"/>
<gene>
    <name evidence="5" type="primary">ccpA_1</name>
    <name evidence="5" type="ORF">PMF13cell1_00363</name>
</gene>
<keyword evidence="3" id="KW-0804">Transcription</keyword>
<dbReference type="InterPro" id="IPR000843">
    <property type="entry name" value="HTH_LacI"/>
</dbReference>
<keyword evidence="1" id="KW-0805">Transcription regulation</keyword>
<dbReference type="EMBL" id="CP035945">
    <property type="protein sequence ID" value="QBE94870.1"/>
    <property type="molecule type" value="Genomic_DNA"/>
</dbReference>
<reference evidence="5 6" key="1">
    <citation type="submission" date="2019-01" db="EMBL/GenBank/DDBJ databases">
        <title>PMF-metabolizing Aryl O-demethylase.</title>
        <authorList>
            <person name="Kim M."/>
        </authorList>
    </citation>
    <scope>NUCLEOTIDE SEQUENCE [LARGE SCALE GENOMIC DNA]</scope>
    <source>
        <strain evidence="5 6">PMF1</strain>
    </source>
</reference>
<evidence type="ECO:0000259" key="4">
    <source>
        <dbReference type="PROSITE" id="PS50932"/>
    </source>
</evidence>
<dbReference type="SUPFAM" id="SSF53822">
    <property type="entry name" value="Periplasmic binding protein-like I"/>
    <property type="match status" value="1"/>
</dbReference>